<protein>
    <submittedName>
        <fullName evidence="5">Tripartite tricarboxylate transporter family receptor</fullName>
    </submittedName>
</protein>
<reference evidence="5 6" key="1">
    <citation type="submission" date="2016-07" db="EMBL/GenBank/DDBJ databases">
        <title>Complete genome sequence of Altererythrobacter dongtanensis KCTC 22672, a type strain with esterase isolated from tidal flat.</title>
        <authorList>
            <person name="Cheng H."/>
            <person name="Wu Y.-H."/>
            <person name="Zhou P."/>
            <person name="Huo Y.-Y."/>
            <person name="Wang C.-S."/>
            <person name="Xu X.-W."/>
        </authorList>
    </citation>
    <scope>NUCLEOTIDE SEQUENCE [LARGE SCALE GENOMIC DNA]</scope>
    <source>
        <strain evidence="5 6">KCTC 22672</strain>
    </source>
</reference>
<keyword evidence="6" id="KW-1185">Reference proteome</keyword>
<dbReference type="Gene3D" id="3.40.190.10">
    <property type="entry name" value="Periplasmic binding protein-like II"/>
    <property type="match status" value="1"/>
</dbReference>
<dbReference type="PANTHER" id="PTHR42928">
    <property type="entry name" value="TRICARBOXYLATE-BINDING PROTEIN"/>
    <property type="match status" value="1"/>
</dbReference>
<evidence type="ECO:0000256" key="3">
    <source>
        <dbReference type="SAM" id="SignalP"/>
    </source>
</evidence>
<feature type="domain" description="DUF1468" evidence="4">
    <location>
        <begin position="333"/>
        <end position="461"/>
    </location>
</feature>
<dbReference type="Proteomes" id="UP000092932">
    <property type="component" value="Chromosome"/>
</dbReference>
<feature type="transmembrane region" description="Helical" evidence="2">
    <location>
        <begin position="440"/>
        <end position="460"/>
    </location>
</feature>
<dbReference type="PATRIC" id="fig|692370.5.peg.2728"/>
<evidence type="ECO:0000259" key="4">
    <source>
        <dbReference type="Pfam" id="PF07331"/>
    </source>
</evidence>
<keyword evidence="3" id="KW-0732">Signal</keyword>
<dbReference type="AlphaFoldDB" id="A0A1B2AGD7"/>
<feature type="transmembrane region" description="Helical" evidence="2">
    <location>
        <begin position="395"/>
        <end position="428"/>
    </location>
</feature>
<keyword evidence="2" id="KW-0472">Membrane</keyword>
<dbReference type="STRING" id="692370.A6F68_02719"/>
<dbReference type="InterPro" id="IPR009936">
    <property type="entry name" value="DUF1468"/>
</dbReference>
<accession>A0A1B2AGD7</accession>
<dbReference type="Gene3D" id="3.40.190.150">
    <property type="entry name" value="Bordetella uptake gene, domain 1"/>
    <property type="match status" value="1"/>
</dbReference>
<comment type="similarity">
    <text evidence="1">Belongs to the UPF0065 (bug) family.</text>
</comment>
<keyword evidence="2" id="KW-1133">Transmembrane helix</keyword>
<dbReference type="CDD" id="cd07012">
    <property type="entry name" value="PBP2_Bug_TTT"/>
    <property type="match status" value="1"/>
</dbReference>
<dbReference type="SUPFAM" id="SSF53850">
    <property type="entry name" value="Periplasmic binding protein-like II"/>
    <property type="match status" value="1"/>
</dbReference>
<dbReference type="Pfam" id="PF03401">
    <property type="entry name" value="TctC"/>
    <property type="match status" value="1"/>
</dbReference>
<evidence type="ECO:0000256" key="2">
    <source>
        <dbReference type="SAM" id="Phobius"/>
    </source>
</evidence>
<sequence>MHYKGSSPTGLTRRAAVAGGLTLAVAPLAAAADETFPQRPLSLLVPANPGGGWDQLARLMQQVIVADRLSPRPIDVFNKGGAGGAIGLADLITRRHDDPYTLMVAGSVMIGSTISQNSPFKVSEAKPLARLILEDLVVAVPASSPFKTMQDLITAYRADPGSISWSGGSAGGVDHILVGLITEAAGLSPDKVSYVAYSGGGEASAAIMGGQVSAAVSGYGEWAPLAAGGHIRLLATASPERIGDKTLPTLGETGLDVVLQNWRGVFAAPGAPDHAVRWWSNLLDRMRRQPDWQAFLRNNRWEDGWLPGAEFAQFIKAEEKTTAAILGRLGIGGTAGGNSPVGPWAVPKAVAVLGAASLVGIAIETRRMKPGEAVAPAGAEDDDEGGGPLPLWGRFVAGAFIILAFIAGLEFVGFAIATPIFILAICLLMRSGTLKWDIPAAIAISLGVWLLFTRVLNIALP</sequence>
<evidence type="ECO:0000313" key="6">
    <source>
        <dbReference type="Proteomes" id="UP000092932"/>
    </source>
</evidence>
<dbReference type="EMBL" id="CP016591">
    <property type="protein sequence ID" value="ANY21209.1"/>
    <property type="molecule type" value="Genomic_DNA"/>
</dbReference>
<dbReference type="Pfam" id="PF07331">
    <property type="entry name" value="TctB"/>
    <property type="match status" value="1"/>
</dbReference>
<feature type="chain" id="PRO_5008534182" evidence="3">
    <location>
        <begin position="32"/>
        <end position="461"/>
    </location>
</feature>
<name>A0A1B2AGD7_9SPHN</name>
<evidence type="ECO:0000313" key="5">
    <source>
        <dbReference type="EMBL" id="ANY21209.1"/>
    </source>
</evidence>
<dbReference type="PANTHER" id="PTHR42928:SF3">
    <property type="entry name" value="UPF0065 PROTEIN YFLP"/>
    <property type="match status" value="1"/>
</dbReference>
<keyword evidence="5" id="KW-0675">Receptor</keyword>
<dbReference type="InterPro" id="IPR005064">
    <property type="entry name" value="BUG"/>
</dbReference>
<dbReference type="InterPro" id="IPR042100">
    <property type="entry name" value="Bug_dom1"/>
</dbReference>
<feature type="signal peptide" evidence="3">
    <location>
        <begin position="1"/>
        <end position="31"/>
    </location>
</feature>
<organism evidence="5 6">
    <name type="scientific">Tsuneonella dongtanensis</name>
    <dbReference type="NCBI Taxonomy" id="692370"/>
    <lineage>
        <taxon>Bacteria</taxon>
        <taxon>Pseudomonadati</taxon>
        <taxon>Pseudomonadota</taxon>
        <taxon>Alphaproteobacteria</taxon>
        <taxon>Sphingomonadales</taxon>
        <taxon>Erythrobacteraceae</taxon>
        <taxon>Tsuneonella</taxon>
    </lineage>
</organism>
<gene>
    <name evidence="5" type="ORF">A6F68_02719</name>
</gene>
<dbReference type="RefSeq" id="WP_084001840.1">
    <property type="nucleotide sequence ID" value="NZ_CP016591.1"/>
</dbReference>
<evidence type="ECO:0000256" key="1">
    <source>
        <dbReference type="ARBA" id="ARBA00006987"/>
    </source>
</evidence>
<proteinExistence type="inferred from homology"/>
<keyword evidence="2" id="KW-0812">Transmembrane</keyword>
<dbReference type="OrthoDB" id="8277135at2"/>
<dbReference type="KEGG" id="ado:A6F68_02719"/>